<evidence type="ECO:0000313" key="1">
    <source>
        <dbReference type="EMBL" id="MES1919520.1"/>
    </source>
</evidence>
<comment type="caution">
    <text evidence="1">The sequence shown here is derived from an EMBL/GenBank/DDBJ whole genome shotgun (WGS) entry which is preliminary data.</text>
</comment>
<proteinExistence type="predicted"/>
<reference evidence="1 2" key="1">
    <citation type="journal article" date="2024" name="BMC Biol.">
        <title>Comparative genomics of Ascetosporea gives new insight into the evolutionary basis for animal parasitism in Rhizaria.</title>
        <authorList>
            <person name="Hiltunen Thoren M."/>
            <person name="Onut-Brannstrom I."/>
            <person name="Alfjorden A."/>
            <person name="Peckova H."/>
            <person name="Swords F."/>
            <person name="Hooper C."/>
            <person name="Holzer A.S."/>
            <person name="Bass D."/>
            <person name="Burki F."/>
        </authorList>
    </citation>
    <scope>NUCLEOTIDE SEQUENCE [LARGE SCALE GENOMIC DNA]</scope>
    <source>
        <strain evidence="1">20-A016</strain>
    </source>
</reference>
<accession>A0ABV2AIL4</accession>
<name>A0ABV2AIL4_9EUKA</name>
<sequence length="437" mass="51639">MNVNQSCTDLKIPQFVLFYGDEKRMSLLTYKKNKTPNRFSIISVIKMGVKNLLKKNMEKSKQSSNNTFTKQGNNESQRLKPLKKKVYQNIYTDLVLNCKEISEVHRLLTENYEYCGENIPLNFKHTFVNAIYLIFIRKYLIDFSDYNPENYYLTVSKYLEGDEDSKKIIENNVERCIKELHSAETKPTEIVKPQTISEENKSITEIDEYLASIIKLFDSIDFDENKSTEIVKPQTISEENKSITEIDEYLASIIKLFDSIDFDETKSTLDVERMSKVENYLQSVNEFMEFEKYLVQTKHNKLIVDQFERVIFDILKINEEKTGSFEISLLIDEFDNWQYKTNILNLIIPNIPENSKIRLFLMQNVQFCDDGESIFDKLKLFAIEYSNLLCRFLNEDESKSFKDSEENYSENDNLIKKLIGRFNENCKDNDVIKYEWK</sequence>
<protein>
    <submittedName>
        <fullName evidence="1">Uncharacterized protein</fullName>
    </submittedName>
</protein>
<gene>
    <name evidence="1" type="ORF">MHBO_001336</name>
</gene>
<dbReference type="Proteomes" id="UP001439008">
    <property type="component" value="Unassembled WGS sequence"/>
</dbReference>
<dbReference type="EMBL" id="JBDODL010000314">
    <property type="protein sequence ID" value="MES1919520.1"/>
    <property type="molecule type" value="Genomic_DNA"/>
</dbReference>
<keyword evidence="2" id="KW-1185">Reference proteome</keyword>
<organism evidence="1 2">
    <name type="scientific">Bonamia ostreae</name>
    <dbReference type="NCBI Taxonomy" id="126728"/>
    <lineage>
        <taxon>Eukaryota</taxon>
        <taxon>Sar</taxon>
        <taxon>Rhizaria</taxon>
        <taxon>Endomyxa</taxon>
        <taxon>Ascetosporea</taxon>
        <taxon>Haplosporida</taxon>
        <taxon>Bonamia</taxon>
    </lineage>
</organism>
<evidence type="ECO:0000313" key="2">
    <source>
        <dbReference type="Proteomes" id="UP001439008"/>
    </source>
</evidence>